<dbReference type="GO" id="GO:0045454">
    <property type="term" value="P:cell redox homeostasis"/>
    <property type="evidence" value="ECO:0007669"/>
    <property type="project" value="TreeGrafter"/>
</dbReference>
<evidence type="ECO:0000256" key="3">
    <source>
        <dbReference type="ARBA" id="ARBA00011245"/>
    </source>
</evidence>
<keyword evidence="5" id="KW-0575">Peroxidase</keyword>
<keyword evidence="9" id="KW-0539">Nucleus</keyword>
<proteinExistence type="inferred from homology"/>
<comment type="subunit">
    <text evidence="3">Monomer.</text>
</comment>
<evidence type="ECO:0000256" key="2">
    <source>
        <dbReference type="ARBA" id="ARBA00004456"/>
    </source>
</evidence>
<evidence type="ECO:0000256" key="6">
    <source>
        <dbReference type="ARBA" id="ARBA00022862"/>
    </source>
</evidence>
<dbReference type="AlphaFoldDB" id="A0A8S1JAA0"/>
<comment type="catalytic activity">
    <reaction evidence="14">
        <text>a hydroperoxide + [thioredoxin]-dithiol = an alcohol + [thioredoxin]-disulfide + H2O</text>
        <dbReference type="Rhea" id="RHEA:62620"/>
        <dbReference type="Rhea" id="RHEA-COMP:10698"/>
        <dbReference type="Rhea" id="RHEA-COMP:10700"/>
        <dbReference type="ChEBI" id="CHEBI:15377"/>
        <dbReference type="ChEBI" id="CHEBI:29950"/>
        <dbReference type="ChEBI" id="CHEBI:30879"/>
        <dbReference type="ChEBI" id="CHEBI:35924"/>
        <dbReference type="ChEBI" id="CHEBI:50058"/>
        <dbReference type="EC" id="1.11.1.24"/>
    </reaction>
</comment>
<dbReference type="EMBL" id="CAJHUC010002955">
    <property type="protein sequence ID" value="CAD7704785.1"/>
    <property type="molecule type" value="Genomic_DNA"/>
</dbReference>
<sequence>MPPKRRSGRGGDLDTQDAKKTRKGPSAGDACPDFELETDASTSNAKKTLSLKELVADSGVVIFFYPKANTGGCTTQACGFNDNYDKLIAAGYKVCGMSADKPPSQAKWKAKHNFKYPLLSDTTFEVMASLGVTKGDKRINRSHIIVEKGGKIKETKIGISPKNSVLEAVAALCPERNGKDANAKDDVQKTQL</sequence>
<dbReference type="EC" id="1.11.1.24" evidence="4"/>
<dbReference type="GO" id="GO:0034599">
    <property type="term" value="P:cellular response to oxidative stress"/>
    <property type="evidence" value="ECO:0007669"/>
    <property type="project" value="TreeGrafter"/>
</dbReference>
<evidence type="ECO:0000256" key="1">
    <source>
        <dbReference type="ARBA" id="ARBA00004123"/>
    </source>
</evidence>
<evidence type="ECO:0000313" key="18">
    <source>
        <dbReference type="EMBL" id="CAD7704785.1"/>
    </source>
</evidence>
<keyword evidence="19" id="KW-1185">Reference proteome</keyword>
<dbReference type="InterPro" id="IPR013766">
    <property type="entry name" value="Thioredoxin_domain"/>
</dbReference>
<evidence type="ECO:0000256" key="8">
    <source>
        <dbReference type="ARBA" id="ARBA00023157"/>
    </source>
</evidence>
<reference evidence="18" key="1">
    <citation type="submission" date="2020-12" db="EMBL/GenBank/DDBJ databases">
        <authorList>
            <person name="Iha C."/>
        </authorList>
    </citation>
    <scope>NUCLEOTIDE SEQUENCE</scope>
</reference>
<evidence type="ECO:0000256" key="16">
    <source>
        <dbReference type="SAM" id="MobiDB-lite"/>
    </source>
</evidence>
<evidence type="ECO:0000256" key="5">
    <source>
        <dbReference type="ARBA" id="ARBA00022559"/>
    </source>
</evidence>
<dbReference type="InterPro" id="IPR000866">
    <property type="entry name" value="AhpC/TSA"/>
</dbReference>
<protein>
    <recommendedName>
        <fullName evidence="4">thioredoxin-dependent peroxiredoxin</fullName>
        <ecNumber evidence="4">1.11.1.24</ecNumber>
    </recommendedName>
    <alternativeName>
        <fullName evidence="15">Nuclear thiol peroxidase</fullName>
    </alternativeName>
    <alternativeName>
        <fullName evidence="11">Thioredoxin peroxidase</fullName>
    </alternativeName>
    <alternativeName>
        <fullName evidence="13">Thioredoxin-dependent peroxiredoxin Q</fullName>
    </alternativeName>
</protein>
<dbReference type="PROSITE" id="PS51352">
    <property type="entry name" value="THIOREDOXIN_2"/>
    <property type="match status" value="1"/>
</dbReference>
<evidence type="ECO:0000256" key="10">
    <source>
        <dbReference type="ARBA" id="ARBA00023284"/>
    </source>
</evidence>
<evidence type="ECO:0000256" key="11">
    <source>
        <dbReference type="ARBA" id="ARBA00032824"/>
    </source>
</evidence>
<dbReference type="Pfam" id="PF00578">
    <property type="entry name" value="AhpC-TSA"/>
    <property type="match status" value="1"/>
</dbReference>
<organism evidence="18 19">
    <name type="scientific">Ostreobium quekettii</name>
    <dbReference type="NCBI Taxonomy" id="121088"/>
    <lineage>
        <taxon>Eukaryota</taxon>
        <taxon>Viridiplantae</taxon>
        <taxon>Chlorophyta</taxon>
        <taxon>core chlorophytes</taxon>
        <taxon>Ulvophyceae</taxon>
        <taxon>TCBD clade</taxon>
        <taxon>Bryopsidales</taxon>
        <taxon>Ostreobineae</taxon>
        <taxon>Ostreobiaceae</taxon>
        <taxon>Ostreobium</taxon>
    </lineage>
</organism>
<dbReference type="GO" id="GO:0008379">
    <property type="term" value="F:thioredoxin peroxidase activity"/>
    <property type="evidence" value="ECO:0007669"/>
    <property type="project" value="TreeGrafter"/>
</dbReference>
<keyword evidence="8" id="KW-1015">Disulfide bond</keyword>
<gene>
    <name evidence="18" type="ORF">OSTQU699_LOCUS10140</name>
</gene>
<evidence type="ECO:0000259" key="17">
    <source>
        <dbReference type="PROSITE" id="PS51352"/>
    </source>
</evidence>
<dbReference type="Proteomes" id="UP000708148">
    <property type="component" value="Unassembled WGS sequence"/>
</dbReference>
<evidence type="ECO:0000256" key="9">
    <source>
        <dbReference type="ARBA" id="ARBA00023242"/>
    </source>
</evidence>
<dbReference type="FunFam" id="3.40.30.10:FF:000157">
    <property type="entry name" value="DOT5p Nuclear thiol peroxidase"/>
    <property type="match status" value="1"/>
</dbReference>
<dbReference type="Gene3D" id="3.40.30.10">
    <property type="entry name" value="Glutaredoxin"/>
    <property type="match status" value="1"/>
</dbReference>
<evidence type="ECO:0000256" key="7">
    <source>
        <dbReference type="ARBA" id="ARBA00023002"/>
    </source>
</evidence>
<dbReference type="InterPro" id="IPR036249">
    <property type="entry name" value="Thioredoxin-like_sf"/>
</dbReference>
<evidence type="ECO:0000256" key="12">
    <source>
        <dbReference type="ARBA" id="ARBA00038489"/>
    </source>
</evidence>
<dbReference type="InterPro" id="IPR050924">
    <property type="entry name" value="Peroxiredoxin_BCP/PrxQ"/>
</dbReference>
<dbReference type="SUPFAM" id="SSF52833">
    <property type="entry name" value="Thioredoxin-like"/>
    <property type="match status" value="1"/>
</dbReference>
<keyword evidence="6" id="KW-0049">Antioxidant</keyword>
<evidence type="ECO:0000256" key="13">
    <source>
        <dbReference type="ARBA" id="ARBA00042163"/>
    </source>
</evidence>
<evidence type="ECO:0000256" key="15">
    <source>
        <dbReference type="ARBA" id="ARBA00077538"/>
    </source>
</evidence>
<comment type="caution">
    <text evidence="18">The sequence shown here is derived from an EMBL/GenBank/DDBJ whole genome shotgun (WGS) entry which is preliminary data.</text>
</comment>
<keyword evidence="7" id="KW-0560">Oxidoreductase</keyword>
<evidence type="ECO:0000256" key="14">
    <source>
        <dbReference type="ARBA" id="ARBA00049091"/>
    </source>
</evidence>
<feature type="region of interest" description="Disordered" evidence="16">
    <location>
        <begin position="1"/>
        <end position="35"/>
    </location>
</feature>
<feature type="domain" description="Thioredoxin" evidence="17">
    <location>
        <begin position="25"/>
        <end position="174"/>
    </location>
</feature>
<keyword evidence="10" id="KW-0676">Redox-active center</keyword>
<dbReference type="GO" id="GO:0005634">
    <property type="term" value="C:nucleus"/>
    <property type="evidence" value="ECO:0007669"/>
    <property type="project" value="UniProtKB-SubCell"/>
</dbReference>
<dbReference type="CDD" id="cd03017">
    <property type="entry name" value="PRX_BCP"/>
    <property type="match status" value="1"/>
</dbReference>
<comment type="subcellular location">
    <subcellularLocation>
        <location evidence="1">Nucleus</location>
    </subcellularLocation>
    <subcellularLocation>
        <location evidence="2">Plastid</location>
        <location evidence="2">Chloroplast thylakoid lumen</location>
    </subcellularLocation>
</comment>
<dbReference type="PANTHER" id="PTHR42801:SF23">
    <property type="entry name" value="PEROXIREDOXIN DOT5"/>
    <property type="match status" value="1"/>
</dbReference>
<feature type="compositionally biased region" description="Basic and acidic residues" evidence="16">
    <location>
        <begin position="9"/>
        <end position="19"/>
    </location>
</feature>
<name>A0A8S1JAA0_9CHLO</name>
<evidence type="ECO:0000313" key="19">
    <source>
        <dbReference type="Proteomes" id="UP000708148"/>
    </source>
</evidence>
<dbReference type="OrthoDB" id="338622at2759"/>
<accession>A0A8S1JAA0</accession>
<dbReference type="GO" id="GO:0009543">
    <property type="term" value="C:chloroplast thylakoid lumen"/>
    <property type="evidence" value="ECO:0007669"/>
    <property type="project" value="UniProtKB-SubCell"/>
</dbReference>
<evidence type="ECO:0000256" key="4">
    <source>
        <dbReference type="ARBA" id="ARBA00013017"/>
    </source>
</evidence>
<comment type="similarity">
    <text evidence="12">Belongs to the peroxiredoxin family. BCP/PrxQ subfamily.</text>
</comment>
<dbReference type="PANTHER" id="PTHR42801">
    <property type="entry name" value="THIOREDOXIN-DEPENDENT PEROXIDE REDUCTASE"/>
    <property type="match status" value="1"/>
</dbReference>